<keyword evidence="2 4" id="KW-0012">Acyltransferase</keyword>
<sequence>MPSHILLPGKFTLRGAVPDDLPSVLSLLADAARWLASQGVRQWPADGFPASRIEPLIETGTMYVLDDGRGAAATVALDGHADPEFWGRDDRPDTARYVHKLAVSRAYAGKGLGEALLDWAGLRAAADGRRWLRLDCSKDNLRLQRYYAELGFRHVRTVDLAHRASGALFERPAGATVTSARTR</sequence>
<dbReference type="RefSeq" id="WP_387417433.1">
    <property type="nucleotide sequence ID" value="NZ_CP191998.1"/>
</dbReference>
<feature type="domain" description="N-acetyltransferase" evidence="3">
    <location>
        <begin position="11"/>
        <end position="174"/>
    </location>
</feature>
<evidence type="ECO:0000256" key="2">
    <source>
        <dbReference type="ARBA" id="ARBA00023315"/>
    </source>
</evidence>
<comment type="caution">
    <text evidence="4">The sequence shown here is derived from an EMBL/GenBank/DDBJ whole genome shotgun (WGS) entry which is preliminary data.</text>
</comment>
<dbReference type="PROSITE" id="PS51186">
    <property type="entry name" value="GNAT"/>
    <property type="match status" value="1"/>
</dbReference>
<dbReference type="InterPro" id="IPR016181">
    <property type="entry name" value="Acyl_CoA_acyltransferase"/>
</dbReference>
<organism evidence="4 5">
    <name type="scientific">Microtetraspora malaysiensis</name>
    <dbReference type="NCBI Taxonomy" id="161358"/>
    <lineage>
        <taxon>Bacteria</taxon>
        <taxon>Bacillati</taxon>
        <taxon>Actinomycetota</taxon>
        <taxon>Actinomycetes</taxon>
        <taxon>Streptosporangiales</taxon>
        <taxon>Streptosporangiaceae</taxon>
        <taxon>Microtetraspora</taxon>
    </lineage>
</organism>
<dbReference type="Pfam" id="PF13508">
    <property type="entry name" value="Acetyltransf_7"/>
    <property type="match status" value="1"/>
</dbReference>
<dbReference type="Proteomes" id="UP001602013">
    <property type="component" value="Unassembled WGS sequence"/>
</dbReference>
<evidence type="ECO:0000259" key="3">
    <source>
        <dbReference type="PROSITE" id="PS51186"/>
    </source>
</evidence>
<dbReference type="InterPro" id="IPR050832">
    <property type="entry name" value="Bact_Acetyltransf"/>
</dbReference>
<dbReference type="PANTHER" id="PTHR43877">
    <property type="entry name" value="AMINOALKYLPHOSPHONATE N-ACETYLTRANSFERASE-RELATED-RELATED"/>
    <property type="match status" value="1"/>
</dbReference>
<keyword evidence="5" id="KW-1185">Reference proteome</keyword>
<evidence type="ECO:0000313" key="4">
    <source>
        <dbReference type="EMBL" id="MFF3671243.1"/>
    </source>
</evidence>
<dbReference type="EC" id="2.3.1.-" evidence="4"/>
<dbReference type="EMBL" id="JBIASD010000042">
    <property type="protein sequence ID" value="MFF3671243.1"/>
    <property type="molecule type" value="Genomic_DNA"/>
</dbReference>
<accession>A0ABW6T433</accession>
<evidence type="ECO:0000313" key="5">
    <source>
        <dbReference type="Proteomes" id="UP001602013"/>
    </source>
</evidence>
<dbReference type="CDD" id="cd04301">
    <property type="entry name" value="NAT_SF"/>
    <property type="match status" value="1"/>
</dbReference>
<dbReference type="SUPFAM" id="SSF55729">
    <property type="entry name" value="Acyl-CoA N-acyltransferases (Nat)"/>
    <property type="match status" value="1"/>
</dbReference>
<proteinExistence type="predicted"/>
<dbReference type="Gene3D" id="3.40.630.30">
    <property type="match status" value="1"/>
</dbReference>
<keyword evidence="1 4" id="KW-0808">Transferase</keyword>
<dbReference type="GO" id="GO:0016746">
    <property type="term" value="F:acyltransferase activity"/>
    <property type="evidence" value="ECO:0007669"/>
    <property type="project" value="UniProtKB-KW"/>
</dbReference>
<protein>
    <submittedName>
        <fullName evidence="4">GNAT family N-acetyltransferase</fullName>
        <ecNumber evidence="4">2.3.1.-</ecNumber>
    </submittedName>
</protein>
<gene>
    <name evidence="4" type="ORF">ACFYXI_37235</name>
</gene>
<dbReference type="PANTHER" id="PTHR43877:SF2">
    <property type="entry name" value="AMINOALKYLPHOSPHONATE N-ACETYLTRANSFERASE-RELATED"/>
    <property type="match status" value="1"/>
</dbReference>
<dbReference type="InterPro" id="IPR000182">
    <property type="entry name" value="GNAT_dom"/>
</dbReference>
<name>A0ABW6T433_9ACTN</name>
<reference evidence="4 5" key="1">
    <citation type="submission" date="2024-10" db="EMBL/GenBank/DDBJ databases">
        <title>The Natural Products Discovery Center: Release of the First 8490 Sequenced Strains for Exploring Actinobacteria Biosynthetic Diversity.</title>
        <authorList>
            <person name="Kalkreuter E."/>
            <person name="Kautsar S.A."/>
            <person name="Yang D."/>
            <person name="Bader C.D."/>
            <person name="Teijaro C.N."/>
            <person name="Fluegel L."/>
            <person name="Davis C.M."/>
            <person name="Simpson J.R."/>
            <person name="Lauterbach L."/>
            <person name="Steele A.D."/>
            <person name="Gui C."/>
            <person name="Meng S."/>
            <person name="Li G."/>
            <person name="Viehrig K."/>
            <person name="Ye F."/>
            <person name="Su P."/>
            <person name="Kiefer A.F."/>
            <person name="Nichols A."/>
            <person name="Cepeda A.J."/>
            <person name="Yan W."/>
            <person name="Fan B."/>
            <person name="Jiang Y."/>
            <person name="Adhikari A."/>
            <person name="Zheng C.-J."/>
            <person name="Schuster L."/>
            <person name="Cowan T.M."/>
            <person name="Smanski M.J."/>
            <person name="Chevrette M.G."/>
            <person name="De Carvalho L.P.S."/>
            <person name="Shen B."/>
        </authorList>
    </citation>
    <scope>NUCLEOTIDE SEQUENCE [LARGE SCALE GENOMIC DNA]</scope>
    <source>
        <strain evidence="4 5">NPDC002173</strain>
    </source>
</reference>
<evidence type="ECO:0000256" key="1">
    <source>
        <dbReference type="ARBA" id="ARBA00022679"/>
    </source>
</evidence>